<organism evidence="1 2">
    <name type="scientific">Paenibacillus aurantiacus</name>
    <dbReference type="NCBI Taxonomy" id="1936118"/>
    <lineage>
        <taxon>Bacteria</taxon>
        <taxon>Bacillati</taxon>
        <taxon>Bacillota</taxon>
        <taxon>Bacilli</taxon>
        <taxon>Bacillales</taxon>
        <taxon>Paenibacillaceae</taxon>
        <taxon>Paenibacillus</taxon>
    </lineage>
</organism>
<evidence type="ECO:0000313" key="1">
    <source>
        <dbReference type="EMBL" id="MFB9328949.1"/>
    </source>
</evidence>
<dbReference type="Proteomes" id="UP001589747">
    <property type="component" value="Unassembled WGS sequence"/>
</dbReference>
<comment type="caution">
    <text evidence="1">The sequence shown here is derived from an EMBL/GenBank/DDBJ whole genome shotgun (WGS) entry which is preliminary data.</text>
</comment>
<sequence length="270" mass="31261">MQRHVRLNIRGSASDLSKIVSIMEGKVDEISSHTMEYGFITIRSDQAREGYLILLKLIEERNLDYSYAESRSYTKKEMAAAAFFHMNVPYMWEQPERDAAYYGTRFNNTNMGCECQWQQASELMLDVKKMKKWQLVTMAPQFVVTEHAMNTILDYGLSGCEFSPAHDYKGRELGAVYQMHITSILPLLNPRTRIETDYRHAQCRHCVSGVFPRSELFYEQADFAAAQDFNLTYERLNGLVVREPVVSRNVRDAFRANRIKVHGYDPVALL</sequence>
<name>A0ABV5KUP1_9BACL</name>
<reference evidence="1 2" key="1">
    <citation type="submission" date="2024-09" db="EMBL/GenBank/DDBJ databases">
        <authorList>
            <person name="Sun Q."/>
            <person name="Mori K."/>
        </authorList>
    </citation>
    <scope>NUCLEOTIDE SEQUENCE [LARGE SCALE GENOMIC DNA]</scope>
    <source>
        <strain evidence="1 2">TISTR 2452</strain>
    </source>
</reference>
<dbReference type="EMBL" id="JBHMDO010000038">
    <property type="protein sequence ID" value="MFB9328949.1"/>
    <property type="molecule type" value="Genomic_DNA"/>
</dbReference>
<evidence type="ECO:0000313" key="2">
    <source>
        <dbReference type="Proteomes" id="UP001589747"/>
    </source>
</evidence>
<gene>
    <name evidence="1" type="ORF">ACFFSY_23695</name>
</gene>
<proteinExistence type="predicted"/>
<protein>
    <submittedName>
        <fullName evidence="1">Uncharacterized protein</fullName>
    </submittedName>
</protein>
<dbReference type="RefSeq" id="WP_377498750.1">
    <property type="nucleotide sequence ID" value="NZ_JBHMDO010000038.1"/>
</dbReference>
<accession>A0ABV5KUP1</accession>
<keyword evidence="2" id="KW-1185">Reference proteome</keyword>